<sequence length="242" mass="25028">MADTRVALVTGGSRGIGAEITRQLVARRLNVVYTYRSGRREAAALAAELGPSACPAHFDLGDAASAEALVEAALSRWGRLDSLVLNAGMWQGGRLERVNPAVWASVIETNVVGSAQVARAALPALCGGDTASITVVSSAVGIVGFSGDTAYASAKAALVGFARSLAKEVARDGVRVNVLAPGFVATDMTAEIPERSRERILDDLVLRRPGTAQEVATAAVFLAEDATYCTGTVLSVDGGWTL</sequence>
<keyword evidence="2" id="KW-0560">Oxidoreductase</keyword>
<dbReference type="SUPFAM" id="SSF51735">
    <property type="entry name" value="NAD(P)-binding Rossmann-fold domains"/>
    <property type="match status" value="1"/>
</dbReference>
<dbReference type="SMART" id="SM00822">
    <property type="entry name" value="PKS_KR"/>
    <property type="match status" value="1"/>
</dbReference>
<comment type="caution">
    <text evidence="4">The sequence shown here is derived from an EMBL/GenBank/DDBJ whole genome shotgun (WGS) entry which is preliminary data.</text>
</comment>
<dbReference type="Pfam" id="PF13561">
    <property type="entry name" value="adh_short_C2"/>
    <property type="match status" value="1"/>
</dbReference>
<proteinExistence type="inferred from homology"/>
<dbReference type="RefSeq" id="WP_112281872.1">
    <property type="nucleotide sequence ID" value="NZ_MASW01000002.1"/>
</dbReference>
<dbReference type="FunFam" id="3.40.50.720:FF:000173">
    <property type="entry name" value="3-oxoacyl-[acyl-carrier protein] reductase"/>
    <property type="match status" value="1"/>
</dbReference>
<dbReference type="AlphaFoldDB" id="A0A2V4B1E8"/>
<dbReference type="InterPro" id="IPR002347">
    <property type="entry name" value="SDR_fam"/>
</dbReference>
<dbReference type="InterPro" id="IPR036291">
    <property type="entry name" value="NAD(P)-bd_dom_sf"/>
</dbReference>
<evidence type="ECO:0000313" key="5">
    <source>
        <dbReference type="Proteomes" id="UP000249915"/>
    </source>
</evidence>
<dbReference type="PANTHER" id="PTHR42879">
    <property type="entry name" value="3-OXOACYL-(ACYL-CARRIER-PROTEIN) REDUCTASE"/>
    <property type="match status" value="1"/>
</dbReference>
<dbReference type="PRINTS" id="PR00080">
    <property type="entry name" value="SDRFAMILY"/>
</dbReference>
<evidence type="ECO:0000259" key="3">
    <source>
        <dbReference type="SMART" id="SM00822"/>
    </source>
</evidence>
<feature type="domain" description="Ketoreductase" evidence="3">
    <location>
        <begin position="5"/>
        <end position="187"/>
    </location>
</feature>
<evidence type="ECO:0000313" key="4">
    <source>
        <dbReference type="EMBL" id="PXY27857.1"/>
    </source>
</evidence>
<dbReference type="Gene3D" id="3.40.50.720">
    <property type="entry name" value="NAD(P)-binding Rossmann-like Domain"/>
    <property type="match status" value="1"/>
</dbReference>
<protein>
    <submittedName>
        <fullName evidence="4">3-oxoacyl-ACP reductase</fullName>
    </submittedName>
</protein>
<dbReference type="EMBL" id="MASW01000002">
    <property type="protein sequence ID" value="PXY27857.1"/>
    <property type="molecule type" value="Genomic_DNA"/>
</dbReference>
<dbReference type="GO" id="GO:0016491">
    <property type="term" value="F:oxidoreductase activity"/>
    <property type="evidence" value="ECO:0007669"/>
    <property type="project" value="UniProtKB-KW"/>
</dbReference>
<dbReference type="PRINTS" id="PR00081">
    <property type="entry name" value="GDHRDH"/>
</dbReference>
<evidence type="ECO:0000256" key="1">
    <source>
        <dbReference type="ARBA" id="ARBA00006484"/>
    </source>
</evidence>
<dbReference type="InterPro" id="IPR057326">
    <property type="entry name" value="KR_dom"/>
</dbReference>
<reference evidence="4 5" key="1">
    <citation type="submission" date="2016-07" db="EMBL/GenBank/DDBJ databases">
        <title>Draft genome sequence of Prauserella muralis DSM 45305, isolated from a mould-covered wall in an indoor environment.</title>
        <authorList>
            <person name="Ruckert C."/>
            <person name="Albersmeier A."/>
            <person name="Jiang C.-L."/>
            <person name="Jiang Y."/>
            <person name="Kalinowski J."/>
            <person name="Schneider O."/>
            <person name="Winkler A."/>
            <person name="Zotchev S.B."/>
        </authorList>
    </citation>
    <scope>NUCLEOTIDE SEQUENCE [LARGE SCALE GENOMIC DNA]</scope>
    <source>
        <strain evidence="4 5">DSM 45305</strain>
    </source>
</reference>
<evidence type="ECO:0000256" key="2">
    <source>
        <dbReference type="ARBA" id="ARBA00023002"/>
    </source>
</evidence>
<organism evidence="4 5">
    <name type="scientific">Prauserella muralis</name>
    <dbReference type="NCBI Taxonomy" id="588067"/>
    <lineage>
        <taxon>Bacteria</taxon>
        <taxon>Bacillati</taxon>
        <taxon>Actinomycetota</taxon>
        <taxon>Actinomycetes</taxon>
        <taxon>Pseudonocardiales</taxon>
        <taxon>Pseudonocardiaceae</taxon>
        <taxon>Prauserella</taxon>
    </lineage>
</organism>
<dbReference type="GO" id="GO:0032787">
    <property type="term" value="P:monocarboxylic acid metabolic process"/>
    <property type="evidence" value="ECO:0007669"/>
    <property type="project" value="UniProtKB-ARBA"/>
</dbReference>
<dbReference type="PANTHER" id="PTHR42879:SF2">
    <property type="entry name" value="3-OXOACYL-[ACYL-CARRIER-PROTEIN] REDUCTASE FABG"/>
    <property type="match status" value="1"/>
</dbReference>
<dbReference type="InterPro" id="IPR050259">
    <property type="entry name" value="SDR"/>
</dbReference>
<gene>
    <name evidence="4" type="ORF">BAY60_15945</name>
</gene>
<dbReference type="PROSITE" id="PS00061">
    <property type="entry name" value="ADH_SHORT"/>
    <property type="match status" value="1"/>
</dbReference>
<accession>A0A2V4B1E8</accession>
<dbReference type="Proteomes" id="UP000249915">
    <property type="component" value="Unassembled WGS sequence"/>
</dbReference>
<dbReference type="OrthoDB" id="9804774at2"/>
<comment type="similarity">
    <text evidence="1">Belongs to the short-chain dehydrogenases/reductases (SDR) family.</text>
</comment>
<name>A0A2V4B1E8_9PSEU</name>
<keyword evidence="5" id="KW-1185">Reference proteome</keyword>
<dbReference type="InterPro" id="IPR020904">
    <property type="entry name" value="Sc_DH/Rdtase_CS"/>
</dbReference>